<evidence type="ECO:0000313" key="1">
    <source>
        <dbReference type="EMBL" id="MFC6006286.1"/>
    </source>
</evidence>
<gene>
    <name evidence="1" type="ORF">ACFQDO_04010</name>
</gene>
<comment type="caution">
    <text evidence="1">The sequence shown here is derived from an EMBL/GenBank/DDBJ whole genome shotgun (WGS) entry which is preliminary data.</text>
</comment>
<accession>A0ABW1JAI1</accession>
<dbReference type="InterPro" id="IPR046193">
    <property type="entry name" value="DUF6221"/>
</dbReference>
<dbReference type="EMBL" id="JBHSRD010000002">
    <property type="protein sequence ID" value="MFC6006286.1"/>
    <property type="molecule type" value="Genomic_DNA"/>
</dbReference>
<name>A0ABW1JAI1_9ACTN</name>
<dbReference type="Proteomes" id="UP001596189">
    <property type="component" value="Unassembled WGS sequence"/>
</dbReference>
<protein>
    <submittedName>
        <fullName evidence="1">DUF6221 family protein</fullName>
    </submittedName>
</protein>
<keyword evidence="2" id="KW-1185">Reference proteome</keyword>
<organism evidence="1 2">
    <name type="scientific">Angustibacter luteus</name>
    <dbReference type="NCBI Taxonomy" id="658456"/>
    <lineage>
        <taxon>Bacteria</taxon>
        <taxon>Bacillati</taxon>
        <taxon>Actinomycetota</taxon>
        <taxon>Actinomycetes</taxon>
        <taxon>Kineosporiales</taxon>
        <taxon>Kineosporiaceae</taxon>
    </lineage>
</organism>
<dbReference type="RefSeq" id="WP_345717135.1">
    <property type="nucleotide sequence ID" value="NZ_BAABFP010000005.1"/>
</dbReference>
<proteinExistence type="predicted"/>
<dbReference type="Pfam" id="PF19730">
    <property type="entry name" value="DUF6221"/>
    <property type="match status" value="1"/>
</dbReference>
<reference evidence="2" key="1">
    <citation type="journal article" date="2019" name="Int. J. Syst. Evol. Microbiol.">
        <title>The Global Catalogue of Microorganisms (GCM) 10K type strain sequencing project: providing services to taxonomists for standard genome sequencing and annotation.</title>
        <authorList>
            <consortium name="The Broad Institute Genomics Platform"/>
            <consortium name="The Broad Institute Genome Sequencing Center for Infectious Disease"/>
            <person name="Wu L."/>
            <person name="Ma J."/>
        </authorList>
    </citation>
    <scope>NUCLEOTIDE SEQUENCE [LARGE SCALE GENOMIC DNA]</scope>
    <source>
        <strain evidence="2">KACC 14249</strain>
    </source>
</reference>
<evidence type="ECO:0000313" key="2">
    <source>
        <dbReference type="Proteomes" id="UP001596189"/>
    </source>
</evidence>
<sequence>MSGTEVPDDPRGDLVAFIRSAIADAVRIADQLGGEAGRAGDAEQFVGQELPFLSSVMAGSRAVTATMFGDAPAGSAQPTWQDVRDRILQLARAHGALLDLHPHRRAPDDGGPSSVTWVCQLCAPTGTRPWCDTVRALGLAYSSNPDYRPEWGF</sequence>